<evidence type="ECO:0000256" key="2">
    <source>
        <dbReference type="SAM" id="MobiDB-lite"/>
    </source>
</evidence>
<gene>
    <name evidence="4" type="ORF">NP493_3180g00001</name>
</gene>
<comment type="caution">
    <text evidence="4">The sequence shown here is derived from an EMBL/GenBank/DDBJ whole genome shotgun (WGS) entry which is preliminary data.</text>
</comment>
<dbReference type="EMBL" id="JAODUO010003165">
    <property type="protein sequence ID" value="KAK2148593.1"/>
    <property type="molecule type" value="Genomic_DNA"/>
</dbReference>
<feature type="domain" description="SWIM-type" evidence="3">
    <location>
        <begin position="71"/>
        <end position="103"/>
    </location>
</feature>
<name>A0AAD9J8U0_RIDPI</name>
<proteinExistence type="predicted"/>
<keyword evidence="1" id="KW-0479">Metal-binding</keyword>
<reference evidence="4" key="1">
    <citation type="journal article" date="2023" name="Mol. Biol. Evol.">
        <title>Third-Generation Sequencing Reveals the Adaptive Role of the Epigenome in Three Deep-Sea Polychaetes.</title>
        <authorList>
            <person name="Perez M."/>
            <person name="Aroh O."/>
            <person name="Sun Y."/>
            <person name="Lan Y."/>
            <person name="Juniper S.K."/>
            <person name="Young C.R."/>
            <person name="Angers B."/>
            <person name="Qian P.Y."/>
        </authorList>
    </citation>
    <scope>NUCLEOTIDE SEQUENCE</scope>
    <source>
        <strain evidence="4">R07B-5</strain>
    </source>
</reference>
<keyword evidence="5" id="KW-1185">Reference proteome</keyword>
<dbReference type="PROSITE" id="PS50966">
    <property type="entry name" value="ZF_SWIM"/>
    <property type="match status" value="1"/>
</dbReference>
<dbReference type="GO" id="GO:0008270">
    <property type="term" value="F:zinc ion binding"/>
    <property type="evidence" value="ECO:0007669"/>
    <property type="project" value="UniProtKB-KW"/>
</dbReference>
<feature type="compositionally biased region" description="Polar residues" evidence="2">
    <location>
        <begin position="131"/>
        <end position="158"/>
    </location>
</feature>
<feature type="region of interest" description="Disordered" evidence="2">
    <location>
        <begin position="127"/>
        <end position="158"/>
    </location>
</feature>
<evidence type="ECO:0000259" key="3">
    <source>
        <dbReference type="PROSITE" id="PS50966"/>
    </source>
</evidence>
<evidence type="ECO:0000313" key="4">
    <source>
        <dbReference type="EMBL" id="KAK2148593.1"/>
    </source>
</evidence>
<evidence type="ECO:0000313" key="5">
    <source>
        <dbReference type="Proteomes" id="UP001209878"/>
    </source>
</evidence>
<dbReference type="AlphaFoldDB" id="A0AAD9J8U0"/>
<protein>
    <recommendedName>
        <fullName evidence="3">SWIM-type domain-containing protein</fullName>
    </recommendedName>
</protein>
<accession>A0AAD9J8U0</accession>
<dbReference type="InterPro" id="IPR007527">
    <property type="entry name" value="Znf_SWIM"/>
</dbReference>
<keyword evidence="1" id="KW-0862">Zinc</keyword>
<organism evidence="4 5">
    <name type="scientific">Ridgeia piscesae</name>
    <name type="common">Tubeworm</name>
    <dbReference type="NCBI Taxonomy" id="27915"/>
    <lineage>
        <taxon>Eukaryota</taxon>
        <taxon>Metazoa</taxon>
        <taxon>Spiralia</taxon>
        <taxon>Lophotrochozoa</taxon>
        <taxon>Annelida</taxon>
        <taxon>Polychaeta</taxon>
        <taxon>Sedentaria</taxon>
        <taxon>Canalipalpata</taxon>
        <taxon>Sabellida</taxon>
        <taxon>Siboglinidae</taxon>
        <taxon>Ridgeia</taxon>
    </lineage>
</organism>
<sequence>MLRVLRGERAHTTIIHQSSKSTVIAKATTEDRRFEGFLTSHAYGHVLAEIAKRDTVLFPRETAAPAPSTEGPVTVTDDSCTCAFPCTFRLPCRHILAHREMSCKSSFDADLADKRWTASYSMSSVAPAESLQPSQKPSPRLQPSQKPSPCLQPSQKPSHKYTVTTLILRMTLFKQRLISSPKYPTSTFVTS</sequence>
<evidence type="ECO:0000256" key="1">
    <source>
        <dbReference type="PROSITE-ProRule" id="PRU00325"/>
    </source>
</evidence>
<dbReference type="Proteomes" id="UP001209878">
    <property type="component" value="Unassembled WGS sequence"/>
</dbReference>
<keyword evidence="1" id="KW-0863">Zinc-finger</keyword>